<dbReference type="Pfam" id="PF01019">
    <property type="entry name" value="G_glu_transpept"/>
    <property type="match status" value="1"/>
</dbReference>
<dbReference type="InterPro" id="IPR029055">
    <property type="entry name" value="Ntn_hydrolases_N"/>
</dbReference>
<feature type="chain" id="PRO_5045126825" description="Glutathione hydrolase proenzyme" evidence="10">
    <location>
        <begin position="27"/>
        <end position="556"/>
    </location>
</feature>
<evidence type="ECO:0000313" key="12">
    <source>
        <dbReference type="Proteomes" id="UP000615003"/>
    </source>
</evidence>
<proteinExistence type="inferred from homology"/>
<keyword evidence="6 9" id="KW-0865">Zymogen</keyword>
<evidence type="ECO:0000256" key="4">
    <source>
        <dbReference type="ARBA" id="ARBA00022679"/>
    </source>
</evidence>
<keyword evidence="5 9" id="KW-0378">Hydrolase</keyword>
<dbReference type="PANTHER" id="PTHR43199:SF1">
    <property type="entry name" value="GLUTATHIONE HYDROLASE PROENZYME"/>
    <property type="match status" value="1"/>
</dbReference>
<dbReference type="Gene3D" id="1.10.246.130">
    <property type="match status" value="1"/>
</dbReference>
<comment type="subunit">
    <text evidence="9">This enzyme consists of two polypeptide chains, which are synthesized in precursor form from a single polypeptide.</text>
</comment>
<sequence>MGLFSPNKLIVKSVFILQLCVFGAAAEQVTQSAVAMPDSFSADAAKSILEQGGNAVDAAITAQFVLAVTLPEAGNIGGGGFMLIQKDGQGDFIDYRETAPTAAHRDMYLDEQGNVVANKSIYGIHASGVPGSVAGMWLAHQKHGTLKWEALVQPAVTLAEQGFVVPPKLAQGVSRYIAHLKAKQIEVNFEKYFADVKANKVFKQPELAATLKRIRDNGQDGFYKGETAKIIAKFMLQHGGIINQDDLKNYTAKSRTPIKASWNGYEVLTSPPPSSGGIAILQWLKMFELKKPDMGLVHNSTQYVHLLSEIGKRVFADRAEYLGDPDFFDVPVNALTDINYLKKRSDDISLTAISTTENIKPGLKESEQTTHFSIVDNMGNAVANTTTINLGFGSGVVVEGAGFILNDEMDDFSAKPGVMNVFGAIGGKANEIQPNKRMLSSMTPTILLKHNKVKMVTGSPGGTTIISSVYESILNAVEFDMSAVDVVNSTRFHHQLWPKNVIRTHSGLTDNVKAELIKMGYTLDERHFGDLHVIISKEGKLDAASESSGRGKSIVF</sequence>
<dbReference type="PROSITE" id="PS00462">
    <property type="entry name" value="G_GLU_TRANSPEPTIDASE"/>
    <property type="match status" value="1"/>
</dbReference>
<dbReference type="Gene3D" id="3.60.20.40">
    <property type="match status" value="1"/>
</dbReference>
<evidence type="ECO:0000256" key="7">
    <source>
        <dbReference type="ARBA" id="ARBA00023315"/>
    </source>
</evidence>
<dbReference type="EC" id="2.3.2.2" evidence="9"/>
<evidence type="ECO:0000256" key="5">
    <source>
        <dbReference type="ARBA" id="ARBA00022801"/>
    </source>
</evidence>
<comment type="catalytic activity">
    <reaction evidence="2 9">
        <text>glutathione + H2O = L-cysteinylglycine + L-glutamate</text>
        <dbReference type="Rhea" id="RHEA:28807"/>
        <dbReference type="ChEBI" id="CHEBI:15377"/>
        <dbReference type="ChEBI" id="CHEBI:29985"/>
        <dbReference type="ChEBI" id="CHEBI:57925"/>
        <dbReference type="ChEBI" id="CHEBI:61694"/>
        <dbReference type="EC" id="3.4.19.13"/>
    </reaction>
</comment>
<dbReference type="InterPro" id="IPR051792">
    <property type="entry name" value="GGT_bact"/>
</dbReference>
<keyword evidence="7 9" id="KW-0012">Acyltransferase</keyword>
<protein>
    <recommendedName>
        <fullName evidence="9">Glutathione hydrolase proenzyme</fullName>
        <ecNumber evidence="9">2.3.2.2</ecNumber>
        <ecNumber evidence="9">3.4.19.13</ecNumber>
    </recommendedName>
    <component>
        <recommendedName>
            <fullName evidence="9">Glutathione hydrolase large chain</fullName>
        </recommendedName>
    </component>
    <component>
        <recommendedName>
            <fullName evidence="9">Glutathione hydrolase small chain</fullName>
        </recommendedName>
    </component>
</protein>
<dbReference type="InterPro" id="IPR043138">
    <property type="entry name" value="GGT_lsub"/>
</dbReference>
<accession>A0ABR9EU57</accession>
<comment type="caution">
    <text evidence="11">The sequence shown here is derived from an EMBL/GenBank/DDBJ whole genome shotgun (WGS) entry which is preliminary data.</text>
</comment>
<keyword evidence="12" id="KW-1185">Reference proteome</keyword>
<evidence type="ECO:0000256" key="8">
    <source>
        <dbReference type="ARBA" id="ARBA00047417"/>
    </source>
</evidence>
<dbReference type="PANTHER" id="PTHR43199">
    <property type="entry name" value="GLUTATHIONE HYDROLASE"/>
    <property type="match status" value="1"/>
</dbReference>
<dbReference type="SUPFAM" id="SSF56235">
    <property type="entry name" value="N-terminal nucleophile aminohydrolases (Ntn hydrolases)"/>
    <property type="match status" value="1"/>
</dbReference>
<comment type="pathway">
    <text evidence="9">Sulfur metabolism; glutathione metabolism.</text>
</comment>
<evidence type="ECO:0000256" key="2">
    <source>
        <dbReference type="ARBA" id="ARBA00001089"/>
    </source>
</evidence>
<evidence type="ECO:0000256" key="3">
    <source>
        <dbReference type="ARBA" id="ARBA00009381"/>
    </source>
</evidence>
<evidence type="ECO:0000256" key="10">
    <source>
        <dbReference type="SAM" id="SignalP"/>
    </source>
</evidence>
<dbReference type="PRINTS" id="PR01210">
    <property type="entry name" value="GGTRANSPTASE"/>
</dbReference>
<keyword evidence="10" id="KW-0732">Signal</keyword>
<dbReference type="EMBL" id="AQGW01000023">
    <property type="protein sequence ID" value="MBE0383773.1"/>
    <property type="molecule type" value="Genomic_DNA"/>
</dbReference>
<evidence type="ECO:0000256" key="6">
    <source>
        <dbReference type="ARBA" id="ARBA00023145"/>
    </source>
</evidence>
<dbReference type="InterPro" id="IPR043137">
    <property type="entry name" value="GGT_ssub_C"/>
</dbReference>
<comment type="similarity">
    <text evidence="3 9">Belongs to the gamma-glutamyltransferase family.</text>
</comment>
<evidence type="ECO:0000256" key="9">
    <source>
        <dbReference type="RuleBase" id="RU368036"/>
    </source>
</evidence>
<gene>
    <name evidence="11" type="primary">ggt</name>
    <name evidence="11" type="ORF">PCARR_a2086</name>
</gene>
<comment type="PTM">
    <text evidence="9">Cleaved by autocatalysis into a large and a small subunit.</text>
</comment>
<evidence type="ECO:0000313" key="11">
    <source>
        <dbReference type="EMBL" id="MBE0383773.1"/>
    </source>
</evidence>
<reference evidence="11 12" key="1">
    <citation type="submission" date="2015-06" db="EMBL/GenBank/DDBJ databases">
        <title>Genome sequence of Pseudoalteromonas carrageenovora.</title>
        <authorList>
            <person name="Xie B.-B."/>
            <person name="Rong J.-C."/>
            <person name="Qin Q.-L."/>
            <person name="Zhang Y.-Z."/>
        </authorList>
    </citation>
    <scope>NUCLEOTIDE SEQUENCE [LARGE SCALE GENOMIC DNA]</scope>
    <source>
        <strain evidence="11 12">IAM 12662</strain>
    </source>
</reference>
<dbReference type="NCBIfam" id="TIGR00066">
    <property type="entry name" value="g_glut_trans"/>
    <property type="match status" value="1"/>
</dbReference>
<name>A0ABR9EU57_PSEVC</name>
<keyword evidence="4 9" id="KW-0808">Transferase</keyword>
<keyword evidence="9" id="KW-0317">Glutathione biosynthesis</keyword>
<comment type="catalytic activity">
    <reaction evidence="8 9">
        <text>an N-terminal (5-L-glutamyl)-[peptide] + an alpha-amino acid = 5-L-glutamyl amino acid + an N-terminal L-alpha-aminoacyl-[peptide]</text>
        <dbReference type="Rhea" id="RHEA:23904"/>
        <dbReference type="Rhea" id="RHEA-COMP:9780"/>
        <dbReference type="Rhea" id="RHEA-COMP:9795"/>
        <dbReference type="ChEBI" id="CHEBI:77644"/>
        <dbReference type="ChEBI" id="CHEBI:78597"/>
        <dbReference type="ChEBI" id="CHEBI:78599"/>
        <dbReference type="ChEBI" id="CHEBI:78608"/>
        <dbReference type="EC" id="2.3.2.2"/>
    </reaction>
</comment>
<feature type="signal peptide" evidence="10">
    <location>
        <begin position="1"/>
        <end position="26"/>
    </location>
</feature>
<organism evidence="11 12">
    <name type="scientific">Pseudoalteromonas carrageenovora IAM 12662</name>
    <dbReference type="NCBI Taxonomy" id="1314868"/>
    <lineage>
        <taxon>Bacteria</taxon>
        <taxon>Pseudomonadati</taxon>
        <taxon>Pseudomonadota</taxon>
        <taxon>Gammaproteobacteria</taxon>
        <taxon>Alteromonadales</taxon>
        <taxon>Pseudoalteromonadaceae</taxon>
        <taxon>Pseudoalteromonas</taxon>
    </lineage>
</organism>
<dbReference type="Proteomes" id="UP000615003">
    <property type="component" value="Unassembled WGS sequence"/>
</dbReference>
<dbReference type="RefSeq" id="WP_131692456.1">
    <property type="nucleotide sequence ID" value="NZ_AQGW01000023.1"/>
</dbReference>
<dbReference type="InterPro" id="IPR000101">
    <property type="entry name" value="GGT_peptidase"/>
</dbReference>
<dbReference type="EC" id="3.4.19.13" evidence="9"/>
<dbReference type="InterPro" id="IPR055262">
    <property type="entry name" value="GGT_CS"/>
</dbReference>
<evidence type="ECO:0000256" key="1">
    <source>
        <dbReference type="ARBA" id="ARBA00001049"/>
    </source>
</evidence>
<comment type="catalytic activity">
    <reaction evidence="1 9">
        <text>an S-substituted glutathione + H2O = an S-substituted L-cysteinylglycine + L-glutamate</text>
        <dbReference type="Rhea" id="RHEA:59468"/>
        <dbReference type="ChEBI" id="CHEBI:15377"/>
        <dbReference type="ChEBI" id="CHEBI:29985"/>
        <dbReference type="ChEBI" id="CHEBI:90779"/>
        <dbReference type="ChEBI" id="CHEBI:143103"/>
        <dbReference type="EC" id="3.4.19.13"/>
    </reaction>
</comment>